<dbReference type="InterPro" id="IPR027417">
    <property type="entry name" value="P-loop_NTPase"/>
</dbReference>
<dbReference type="RefSeq" id="WP_252853350.1">
    <property type="nucleotide sequence ID" value="NZ_JAMXLR010000051.1"/>
</dbReference>
<dbReference type="InterPro" id="IPR051316">
    <property type="entry name" value="Zinc-reg_GTPase_activator"/>
</dbReference>
<organism evidence="3 4">
    <name type="scientific">Aeoliella straminimaris</name>
    <dbReference type="NCBI Taxonomy" id="2954799"/>
    <lineage>
        <taxon>Bacteria</taxon>
        <taxon>Pseudomonadati</taxon>
        <taxon>Planctomycetota</taxon>
        <taxon>Planctomycetia</taxon>
        <taxon>Pirellulales</taxon>
        <taxon>Lacipirellulaceae</taxon>
        <taxon>Aeoliella</taxon>
    </lineage>
</organism>
<sequence length="368" mass="39780">MSSPIRFILLGGCSGAGKSTTIGRLARHYKSQGLRVAVITNHLAAATAEAPLFAGQGLAVDQVSGACFCSRFDDLTAAIGRLVEADRPDIILAEPLGSCFDLVATVIRPLERYYAEQFEVAPYGVLLKPSQVREILAGISGDEQSDDVECLLGKQLEEADYLVLNRVDELAPADVKQLAEWIEQFCPGRALVRLSAKTGTGFGELVSQIEREAPAARREAVVDFDVYPASEPELGWLNSRCRVKAERPIDVDNLLTALVGRLRSRLDQFKSETAQLKIIGFAEGRISVASLEDNRRPGERSKPANAAATDIELIVNARVAVAQELLEQEVRTAVGAVAEEFGGRAAFGETSSYHPGRPDSSQRLVEMG</sequence>
<dbReference type="PANTHER" id="PTHR13748">
    <property type="entry name" value="COBW-RELATED"/>
    <property type="match status" value="1"/>
</dbReference>
<evidence type="ECO:0000259" key="2">
    <source>
        <dbReference type="Pfam" id="PF02492"/>
    </source>
</evidence>
<dbReference type="Gene3D" id="3.40.50.300">
    <property type="entry name" value="P-loop containing nucleotide triphosphate hydrolases"/>
    <property type="match status" value="1"/>
</dbReference>
<evidence type="ECO:0000313" key="3">
    <source>
        <dbReference type="EMBL" id="MCO6045239.1"/>
    </source>
</evidence>
<accession>A0A9X2JJP5</accession>
<feature type="region of interest" description="Disordered" evidence="1">
    <location>
        <begin position="348"/>
        <end position="368"/>
    </location>
</feature>
<keyword evidence="4" id="KW-1185">Reference proteome</keyword>
<dbReference type="GO" id="GO:0005737">
    <property type="term" value="C:cytoplasm"/>
    <property type="evidence" value="ECO:0007669"/>
    <property type="project" value="TreeGrafter"/>
</dbReference>
<comment type="caution">
    <text evidence="3">The sequence shown here is derived from an EMBL/GenBank/DDBJ whole genome shotgun (WGS) entry which is preliminary data.</text>
</comment>
<dbReference type="SUPFAM" id="SSF52540">
    <property type="entry name" value="P-loop containing nucleoside triphosphate hydrolases"/>
    <property type="match status" value="1"/>
</dbReference>
<dbReference type="PANTHER" id="PTHR13748:SF62">
    <property type="entry name" value="COBW DOMAIN-CONTAINING PROTEIN"/>
    <property type="match status" value="1"/>
</dbReference>
<dbReference type="Proteomes" id="UP001155241">
    <property type="component" value="Unassembled WGS sequence"/>
</dbReference>
<dbReference type="AlphaFoldDB" id="A0A9X2JJP5"/>
<dbReference type="EMBL" id="JAMXLR010000051">
    <property type="protein sequence ID" value="MCO6045239.1"/>
    <property type="molecule type" value="Genomic_DNA"/>
</dbReference>
<protein>
    <submittedName>
        <fullName evidence="3">CobW-like GTP-binding protein</fullName>
    </submittedName>
</protein>
<dbReference type="InterPro" id="IPR003495">
    <property type="entry name" value="CobW/HypB/UreG_nucleotide-bd"/>
</dbReference>
<feature type="domain" description="CobW/HypB/UreG nucleotide-binding" evidence="2">
    <location>
        <begin position="8"/>
        <end position="191"/>
    </location>
</feature>
<dbReference type="Pfam" id="PF02492">
    <property type="entry name" value="cobW"/>
    <property type="match status" value="1"/>
</dbReference>
<evidence type="ECO:0000313" key="4">
    <source>
        <dbReference type="Proteomes" id="UP001155241"/>
    </source>
</evidence>
<reference evidence="3" key="1">
    <citation type="submission" date="2022-06" db="EMBL/GenBank/DDBJ databases">
        <title>Aeoliella straminimaris, a novel planctomycete from sediments.</title>
        <authorList>
            <person name="Vitorino I.R."/>
            <person name="Lage O.M."/>
        </authorList>
    </citation>
    <scope>NUCLEOTIDE SEQUENCE</scope>
    <source>
        <strain evidence="3">ICT_H6.2</strain>
    </source>
</reference>
<gene>
    <name evidence="3" type="ORF">NG895_15110</name>
</gene>
<feature type="compositionally biased region" description="Polar residues" evidence="1">
    <location>
        <begin position="349"/>
        <end position="368"/>
    </location>
</feature>
<name>A0A9X2JJP5_9BACT</name>
<proteinExistence type="predicted"/>
<evidence type="ECO:0000256" key="1">
    <source>
        <dbReference type="SAM" id="MobiDB-lite"/>
    </source>
</evidence>